<protein>
    <submittedName>
        <fullName evidence="1">Uncharacterized protein</fullName>
    </submittedName>
</protein>
<dbReference type="AlphaFoldDB" id="A0A4U5N396"/>
<name>A0A4U5N396_STECR</name>
<comment type="caution">
    <text evidence="1">The sequence shown here is derived from an EMBL/GenBank/DDBJ whole genome shotgun (WGS) entry which is preliminary data.</text>
</comment>
<reference evidence="1 2" key="1">
    <citation type="journal article" date="2015" name="Genome Biol.">
        <title>Comparative genomics of Steinernema reveals deeply conserved gene regulatory networks.</title>
        <authorList>
            <person name="Dillman A.R."/>
            <person name="Macchietto M."/>
            <person name="Porter C.F."/>
            <person name="Rogers A."/>
            <person name="Williams B."/>
            <person name="Antoshechkin I."/>
            <person name="Lee M.M."/>
            <person name="Goodwin Z."/>
            <person name="Lu X."/>
            <person name="Lewis E.E."/>
            <person name="Goodrich-Blair H."/>
            <person name="Stock S.P."/>
            <person name="Adams B.J."/>
            <person name="Sternberg P.W."/>
            <person name="Mortazavi A."/>
        </authorList>
    </citation>
    <scope>NUCLEOTIDE SEQUENCE [LARGE SCALE GENOMIC DNA]</scope>
    <source>
        <strain evidence="1 2">ALL</strain>
    </source>
</reference>
<proteinExistence type="predicted"/>
<reference evidence="1 2" key="2">
    <citation type="journal article" date="2019" name="G3 (Bethesda)">
        <title>Hybrid Assembly of the Genome of the Entomopathogenic Nematode Steinernema carpocapsae Identifies the X-Chromosome.</title>
        <authorList>
            <person name="Serra L."/>
            <person name="Macchietto M."/>
            <person name="Macias-Munoz A."/>
            <person name="McGill C.J."/>
            <person name="Rodriguez I.M."/>
            <person name="Rodriguez B."/>
            <person name="Murad R."/>
            <person name="Mortazavi A."/>
        </authorList>
    </citation>
    <scope>NUCLEOTIDE SEQUENCE [LARGE SCALE GENOMIC DNA]</scope>
    <source>
        <strain evidence="1 2">ALL</strain>
    </source>
</reference>
<gene>
    <name evidence="1" type="ORF">L596_017854</name>
</gene>
<evidence type="ECO:0000313" key="1">
    <source>
        <dbReference type="EMBL" id="TKR76760.1"/>
    </source>
</evidence>
<dbReference type="EMBL" id="AZBU02000005">
    <property type="protein sequence ID" value="TKR76760.1"/>
    <property type="molecule type" value="Genomic_DNA"/>
</dbReference>
<organism evidence="1 2">
    <name type="scientific">Steinernema carpocapsae</name>
    <name type="common">Entomopathogenic nematode</name>
    <dbReference type="NCBI Taxonomy" id="34508"/>
    <lineage>
        <taxon>Eukaryota</taxon>
        <taxon>Metazoa</taxon>
        <taxon>Ecdysozoa</taxon>
        <taxon>Nematoda</taxon>
        <taxon>Chromadorea</taxon>
        <taxon>Rhabditida</taxon>
        <taxon>Tylenchina</taxon>
        <taxon>Panagrolaimomorpha</taxon>
        <taxon>Strongyloidoidea</taxon>
        <taxon>Steinernematidae</taxon>
        <taxon>Steinernema</taxon>
    </lineage>
</organism>
<accession>A0A4U5N396</accession>
<keyword evidence="2" id="KW-1185">Reference proteome</keyword>
<sequence>MKRQLETTKTSHLLEYELRGFSNWSNFNILPGKSVLESVKILPGVGQYKMKLSGPERCMAGSDRHVYSIS</sequence>
<evidence type="ECO:0000313" key="2">
    <source>
        <dbReference type="Proteomes" id="UP000298663"/>
    </source>
</evidence>
<dbReference type="Proteomes" id="UP000298663">
    <property type="component" value="Unassembled WGS sequence"/>
</dbReference>